<evidence type="ECO:0000313" key="1">
    <source>
        <dbReference type="EMBL" id="GIY07996.1"/>
    </source>
</evidence>
<comment type="caution">
    <text evidence="1">The sequence shown here is derived from an EMBL/GenBank/DDBJ whole genome shotgun (WGS) entry which is preliminary data.</text>
</comment>
<evidence type="ECO:0000313" key="2">
    <source>
        <dbReference type="Proteomes" id="UP001054837"/>
    </source>
</evidence>
<dbReference type="GO" id="GO:0003676">
    <property type="term" value="F:nucleic acid binding"/>
    <property type="evidence" value="ECO:0007669"/>
    <property type="project" value="InterPro"/>
</dbReference>
<dbReference type="EMBL" id="BPLQ01004429">
    <property type="protein sequence ID" value="GIY07996.1"/>
    <property type="molecule type" value="Genomic_DNA"/>
</dbReference>
<sequence>MLWKFDPKFCPSGYVNCFSNTKGSIMVEFVERRIVFNIASYSKMLKKRLKPAIHNKRRGMLWKNALLLHDTLKFGFGQQLEHPSYIPDITPSDFHFFGLLKVVLQGS</sequence>
<dbReference type="Gene3D" id="3.30.420.10">
    <property type="entry name" value="Ribonuclease H-like superfamily/Ribonuclease H"/>
    <property type="match status" value="1"/>
</dbReference>
<dbReference type="InterPro" id="IPR036397">
    <property type="entry name" value="RNaseH_sf"/>
</dbReference>
<accession>A0AAV4QGE2</accession>
<proteinExistence type="predicted"/>
<keyword evidence="2" id="KW-1185">Reference proteome</keyword>
<protein>
    <submittedName>
        <fullName evidence="1">Uncharacterized protein</fullName>
    </submittedName>
</protein>
<gene>
    <name evidence="1" type="ORF">CDAR_63441</name>
</gene>
<dbReference type="AlphaFoldDB" id="A0AAV4QGE2"/>
<reference evidence="1 2" key="1">
    <citation type="submission" date="2021-06" db="EMBL/GenBank/DDBJ databases">
        <title>Caerostris darwini draft genome.</title>
        <authorList>
            <person name="Kono N."/>
            <person name="Arakawa K."/>
        </authorList>
    </citation>
    <scope>NUCLEOTIDE SEQUENCE [LARGE SCALE GENOMIC DNA]</scope>
</reference>
<dbReference type="Proteomes" id="UP001054837">
    <property type="component" value="Unassembled WGS sequence"/>
</dbReference>
<organism evidence="1 2">
    <name type="scientific">Caerostris darwini</name>
    <dbReference type="NCBI Taxonomy" id="1538125"/>
    <lineage>
        <taxon>Eukaryota</taxon>
        <taxon>Metazoa</taxon>
        <taxon>Ecdysozoa</taxon>
        <taxon>Arthropoda</taxon>
        <taxon>Chelicerata</taxon>
        <taxon>Arachnida</taxon>
        <taxon>Araneae</taxon>
        <taxon>Araneomorphae</taxon>
        <taxon>Entelegynae</taxon>
        <taxon>Araneoidea</taxon>
        <taxon>Araneidae</taxon>
        <taxon>Caerostris</taxon>
    </lineage>
</organism>
<name>A0AAV4QGE2_9ARAC</name>